<dbReference type="GO" id="GO:0035770">
    <property type="term" value="C:ribonucleoprotein granule"/>
    <property type="evidence" value="ECO:0007669"/>
    <property type="project" value="TreeGrafter"/>
</dbReference>
<sequence length="851" mass="86211">MAIQPQQRHVAAVCRAVFGGTSSGCLSGGGGAGDSGALPAHGLLAEFLQQERGCTGLTGQPWQPDSSSSGGGDASRVLRYRTPLSVRQRLLLPLGPDAVQNREEQRLALQPASSSGRSRATASSSSEASGAILVASRCTSAGVPFSGCFANLLAWQLLPEGAGSGRAAGSLQPWSGGAFEGGGGATRVLLTAVCRFHKPVLDPLRGQIERESIQASCLAGMRDVYSAFSEHLLRHFAAPAGDGCSAAGRTAAAGVSNARACSSLAASAPAPAGGSVVAEEPTHKPPSTSDGTEADGADSWAAAQAVVQPALTDPTAPGLLQQAQQLWPAWSRACCRMPAGGGGPAAGVPVPEEAAAALQLVARRALRLPPQQRRQELAKHRVVRGLVEALRLPSQQHSAGTAAASASASSAASEAAAAAAGRDAPAGRPRLASAAGVSAALWALAVLGGSVFWEEEAEALCALLPTCSFTKLYHVSDAAWALATMRHHTPHLALLEAAATALLRRQLACVPAGGGQGALRRVQGGFPSLSRVSSLLWALASLGHRPQALLALLPAVLQLQQQRPADRSGGGGGGGGGELAALCSLGWSLAAAGCLHHPAVAAVAAELAGAAERMPPGGVRKPLLLQLHQFGTALRYEAEQQEAAAEQVQGGQGQGAEQGAAAAWDMLQQRAACRQLLQAAAAAWQAETQQRATKLVSACQSDVAATARGGLGLAVREECAVSGFSGKQRGWPPGPCCACVSGDSCVDIAVPSRRLAIEVDGPTHFCRNNGGGGGGSASKQHLLLPMGSTLLKRRLLQRRGWAVASVCAADWERLRGAAPKRAFLAAAVEAAEAEADAAAAAAAAAWPLAGG</sequence>
<dbReference type="RefSeq" id="XP_005848214.1">
    <property type="nucleotide sequence ID" value="XM_005848152.1"/>
</dbReference>
<feature type="region of interest" description="Disordered" evidence="1">
    <location>
        <begin position="272"/>
        <end position="298"/>
    </location>
</feature>
<dbReference type="GeneID" id="17355705"/>
<organism evidence="4">
    <name type="scientific">Chlorella variabilis</name>
    <name type="common">Green alga</name>
    <dbReference type="NCBI Taxonomy" id="554065"/>
    <lineage>
        <taxon>Eukaryota</taxon>
        <taxon>Viridiplantae</taxon>
        <taxon>Chlorophyta</taxon>
        <taxon>core chlorophytes</taxon>
        <taxon>Trebouxiophyceae</taxon>
        <taxon>Chlorellales</taxon>
        <taxon>Chlorellaceae</taxon>
        <taxon>Chlorella clade</taxon>
        <taxon>Chlorella</taxon>
    </lineage>
</organism>
<name>E1ZCV3_CHLVA</name>
<dbReference type="GO" id="GO:0005759">
    <property type="term" value="C:mitochondrial matrix"/>
    <property type="evidence" value="ECO:0007669"/>
    <property type="project" value="TreeGrafter"/>
</dbReference>
<dbReference type="SMART" id="SM00952">
    <property type="entry name" value="RAP"/>
    <property type="match status" value="1"/>
</dbReference>
<evidence type="ECO:0000256" key="1">
    <source>
        <dbReference type="SAM" id="MobiDB-lite"/>
    </source>
</evidence>
<dbReference type="InParanoid" id="E1ZCV3"/>
<dbReference type="KEGG" id="cvr:CHLNCDRAFT_144712"/>
<accession>E1ZCV3</accession>
<feature type="domain" description="RAP" evidence="2">
    <location>
        <begin position="755"/>
        <end position="826"/>
    </location>
</feature>
<reference evidence="3 4" key="1">
    <citation type="journal article" date="2010" name="Plant Cell">
        <title>The Chlorella variabilis NC64A genome reveals adaptation to photosymbiosis, coevolution with viruses, and cryptic sex.</title>
        <authorList>
            <person name="Blanc G."/>
            <person name="Duncan G."/>
            <person name="Agarkova I."/>
            <person name="Borodovsky M."/>
            <person name="Gurnon J."/>
            <person name="Kuo A."/>
            <person name="Lindquist E."/>
            <person name="Lucas S."/>
            <person name="Pangilinan J."/>
            <person name="Polle J."/>
            <person name="Salamov A."/>
            <person name="Terry A."/>
            <person name="Yamada T."/>
            <person name="Dunigan D.D."/>
            <person name="Grigoriev I.V."/>
            <person name="Claverie J.M."/>
            <person name="Van Etten J.L."/>
        </authorList>
    </citation>
    <scope>NUCLEOTIDE SEQUENCE [LARGE SCALE GENOMIC DNA]</scope>
    <source>
        <strain evidence="3 4">NC64A</strain>
    </source>
</reference>
<dbReference type="Pfam" id="PF08373">
    <property type="entry name" value="RAP"/>
    <property type="match status" value="1"/>
</dbReference>
<dbReference type="GO" id="GO:0009507">
    <property type="term" value="C:chloroplast"/>
    <property type="evidence" value="ECO:0007669"/>
    <property type="project" value="GOC"/>
</dbReference>
<evidence type="ECO:0000259" key="2">
    <source>
        <dbReference type="PROSITE" id="PS51286"/>
    </source>
</evidence>
<dbReference type="Proteomes" id="UP000008141">
    <property type="component" value="Unassembled WGS sequence"/>
</dbReference>
<dbReference type="PANTHER" id="PTHR21228">
    <property type="entry name" value="FAST LEU-RICH DOMAIN-CONTAINING"/>
    <property type="match status" value="1"/>
</dbReference>
<dbReference type="EMBL" id="GL433842">
    <property type="protein sequence ID" value="EFN56112.1"/>
    <property type="molecule type" value="Genomic_DNA"/>
</dbReference>
<dbReference type="GO" id="GO:0000963">
    <property type="term" value="P:mitochondrial RNA processing"/>
    <property type="evidence" value="ECO:0007669"/>
    <property type="project" value="TreeGrafter"/>
</dbReference>
<gene>
    <name evidence="3" type="ORF">CHLNCDRAFT_144712</name>
</gene>
<evidence type="ECO:0000313" key="4">
    <source>
        <dbReference type="Proteomes" id="UP000008141"/>
    </source>
</evidence>
<dbReference type="GO" id="GO:0003723">
    <property type="term" value="F:RNA binding"/>
    <property type="evidence" value="ECO:0007669"/>
    <property type="project" value="TreeGrafter"/>
</dbReference>
<dbReference type="OrthoDB" id="514462at2759"/>
<protein>
    <recommendedName>
        <fullName evidence="2">RAP domain-containing protein</fullName>
    </recommendedName>
</protein>
<dbReference type="AlphaFoldDB" id="E1ZCV3"/>
<dbReference type="GO" id="GO:0044528">
    <property type="term" value="P:regulation of mitochondrial mRNA stability"/>
    <property type="evidence" value="ECO:0007669"/>
    <property type="project" value="TreeGrafter"/>
</dbReference>
<evidence type="ECO:0000313" key="3">
    <source>
        <dbReference type="EMBL" id="EFN56112.1"/>
    </source>
</evidence>
<dbReference type="PROSITE" id="PS51286">
    <property type="entry name" value="RAP"/>
    <property type="match status" value="1"/>
</dbReference>
<proteinExistence type="predicted"/>
<dbReference type="PANTHER" id="PTHR21228:SF40">
    <property type="entry name" value="LD45607P"/>
    <property type="match status" value="1"/>
</dbReference>
<dbReference type="InterPro" id="IPR013584">
    <property type="entry name" value="RAP"/>
</dbReference>
<dbReference type="InterPro" id="IPR050870">
    <property type="entry name" value="FAST_kinase"/>
</dbReference>
<feature type="region of interest" description="Disordered" evidence="1">
    <location>
        <begin position="55"/>
        <end position="74"/>
    </location>
</feature>
<dbReference type="eggNOG" id="ENOG502RRDY">
    <property type="taxonomic scope" value="Eukaryota"/>
</dbReference>
<dbReference type="GO" id="GO:1901259">
    <property type="term" value="P:chloroplast rRNA processing"/>
    <property type="evidence" value="ECO:0007669"/>
    <property type="project" value="TreeGrafter"/>
</dbReference>
<keyword evidence="4" id="KW-1185">Reference proteome</keyword>